<dbReference type="HOGENOM" id="CLU_210299_0_0_6"/>
<dbReference type="RefSeq" id="WP_002691265.1">
    <property type="nucleotide sequence ID" value="NZ_JH600070.1"/>
</dbReference>
<accession>I3CJI9</accession>
<organism evidence="1 2">
    <name type="scientific">Beggiatoa alba B18LD</name>
    <dbReference type="NCBI Taxonomy" id="395493"/>
    <lineage>
        <taxon>Bacteria</taxon>
        <taxon>Pseudomonadati</taxon>
        <taxon>Pseudomonadota</taxon>
        <taxon>Gammaproteobacteria</taxon>
        <taxon>Thiotrichales</taxon>
        <taxon>Thiotrichaceae</taxon>
        <taxon>Beggiatoa</taxon>
    </lineage>
</organism>
<gene>
    <name evidence="1" type="ORF">BegalDRAFT_2954</name>
</gene>
<evidence type="ECO:0000313" key="1">
    <source>
        <dbReference type="EMBL" id="EIJ43782.1"/>
    </source>
</evidence>
<keyword evidence="2" id="KW-1185">Reference proteome</keyword>
<evidence type="ECO:0000313" key="2">
    <source>
        <dbReference type="Proteomes" id="UP000005744"/>
    </source>
</evidence>
<protein>
    <submittedName>
        <fullName evidence="1">Uncharacterized protein</fullName>
    </submittedName>
</protein>
<dbReference type="EMBL" id="JH600070">
    <property type="protein sequence ID" value="EIJ43782.1"/>
    <property type="molecule type" value="Genomic_DNA"/>
</dbReference>
<proteinExistence type="predicted"/>
<dbReference type="STRING" id="395493.BegalDRAFT_2954"/>
<name>I3CJI9_9GAMM</name>
<reference evidence="1 2" key="1">
    <citation type="submission" date="2011-11" db="EMBL/GenBank/DDBJ databases">
        <title>Improved High-Quality Draft sequence of Beggiatoa alba B18lD.</title>
        <authorList>
            <consortium name="US DOE Joint Genome Institute"/>
            <person name="Lucas S."/>
            <person name="Han J."/>
            <person name="Lapidus A."/>
            <person name="Cheng J.-F."/>
            <person name="Goodwin L."/>
            <person name="Pitluck S."/>
            <person name="Peters L."/>
            <person name="Mikhailova N."/>
            <person name="Held B."/>
            <person name="Detter J.C."/>
            <person name="Han C."/>
            <person name="Tapia R."/>
            <person name="Land M."/>
            <person name="Hauser L."/>
            <person name="Kyrpides N."/>
            <person name="Ivanova N."/>
            <person name="Pagani I."/>
            <person name="Samuel K."/>
            <person name="Teske A."/>
            <person name="Mueller J."/>
            <person name="Woyke T."/>
        </authorList>
    </citation>
    <scope>NUCLEOTIDE SEQUENCE [LARGE SCALE GENOMIC DNA]</scope>
    <source>
        <strain evidence="1 2">B18LD</strain>
    </source>
</reference>
<sequence>MATQSFDKTFLVTKKKTIRRFKAKLKQKNEILVKKIDINNESKRGAILLKKSLSI</sequence>
<dbReference type="AlphaFoldDB" id="I3CJI9"/>
<dbReference type="OrthoDB" id="6121397at2"/>
<dbReference type="Proteomes" id="UP000005744">
    <property type="component" value="Unassembled WGS sequence"/>
</dbReference>